<evidence type="ECO:0000313" key="1">
    <source>
        <dbReference type="EMBL" id="GFS17860.1"/>
    </source>
</evidence>
<dbReference type="AlphaFoldDB" id="A0AAV4J6G0"/>
<reference evidence="1 2" key="1">
    <citation type="journal article" date="2021" name="Elife">
        <title>Chloroplast acquisition without the gene transfer in kleptoplastic sea slugs, Plakobranchus ocellatus.</title>
        <authorList>
            <person name="Maeda T."/>
            <person name="Takahashi S."/>
            <person name="Yoshida T."/>
            <person name="Shimamura S."/>
            <person name="Takaki Y."/>
            <person name="Nagai Y."/>
            <person name="Toyoda A."/>
            <person name="Suzuki Y."/>
            <person name="Arimoto A."/>
            <person name="Ishii H."/>
            <person name="Satoh N."/>
            <person name="Nishiyama T."/>
            <person name="Hasebe M."/>
            <person name="Maruyama T."/>
            <person name="Minagawa J."/>
            <person name="Obokata J."/>
            <person name="Shigenobu S."/>
        </authorList>
    </citation>
    <scope>NUCLEOTIDE SEQUENCE [LARGE SCALE GENOMIC DNA]</scope>
</reference>
<keyword evidence="2" id="KW-1185">Reference proteome</keyword>
<comment type="caution">
    <text evidence="1">The sequence shown here is derived from an EMBL/GenBank/DDBJ whole genome shotgun (WGS) entry which is preliminary data.</text>
</comment>
<accession>A0AAV4J6G0</accession>
<evidence type="ECO:0000313" key="2">
    <source>
        <dbReference type="Proteomes" id="UP000762676"/>
    </source>
</evidence>
<dbReference type="Proteomes" id="UP000762676">
    <property type="component" value="Unassembled WGS sequence"/>
</dbReference>
<protein>
    <recommendedName>
        <fullName evidence="3">Reverse transcriptase domain-containing protein</fullName>
    </recommendedName>
</protein>
<dbReference type="EMBL" id="BMAT01013671">
    <property type="protein sequence ID" value="GFS17860.1"/>
    <property type="molecule type" value="Genomic_DNA"/>
</dbReference>
<dbReference type="PANTHER" id="PTHR47027:SF20">
    <property type="entry name" value="REVERSE TRANSCRIPTASE-LIKE PROTEIN WITH RNA-DIRECTED DNA POLYMERASE DOMAIN"/>
    <property type="match status" value="1"/>
</dbReference>
<evidence type="ECO:0008006" key="3">
    <source>
        <dbReference type="Google" id="ProtNLM"/>
    </source>
</evidence>
<organism evidence="1 2">
    <name type="scientific">Elysia marginata</name>
    <dbReference type="NCBI Taxonomy" id="1093978"/>
    <lineage>
        <taxon>Eukaryota</taxon>
        <taxon>Metazoa</taxon>
        <taxon>Spiralia</taxon>
        <taxon>Lophotrochozoa</taxon>
        <taxon>Mollusca</taxon>
        <taxon>Gastropoda</taxon>
        <taxon>Heterobranchia</taxon>
        <taxon>Euthyneura</taxon>
        <taxon>Panpulmonata</taxon>
        <taxon>Sacoglossa</taxon>
        <taxon>Placobranchoidea</taxon>
        <taxon>Plakobranchidae</taxon>
        <taxon>Elysia</taxon>
    </lineage>
</organism>
<proteinExistence type="predicted"/>
<gene>
    <name evidence="1" type="ORF">ElyMa_006833000</name>
</gene>
<name>A0AAV4J6G0_9GAST</name>
<dbReference type="PANTHER" id="PTHR47027">
    <property type="entry name" value="REVERSE TRANSCRIPTASE DOMAIN-CONTAINING PROTEIN"/>
    <property type="match status" value="1"/>
</dbReference>
<sequence>MRKPQWHNPTVSARKIVKREEHAGFRKGKSFADQIATFRIIVEQSLEWNLAMFVNFVDFKKALDSVDKESLWKLLKHIGVLQKLTYLIRKMYNCTTAILRLGKLGLPLIASCVSPSC</sequence>